<reference evidence="3 4" key="1">
    <citation type="journal article" date="2019" name="Int. J. Syst. Evol. Microbiol.">
        <title>The Global Catalogue of Microorganisms (GCM) 10K type strain sequencing project: providing services to taxonomists for standard genome sequencing and annotation.</title>
        <authorList>
            <consortium name="The Broad Institute Genomics Platform"/>
            <consortium name="The Broad Institute Genome Sequencing Center for Infectious Disease"/>
            <person name="Wu L."/>
            <person name="Ma J."/>
        </authorList>
    </citation>
    <scope>NUCLEOTIDE SEQUENCE [LARGE SCALE GENOMIC DNA]</scope>
    <source>
        <strain evidence="3 4">JCM 15591</strain>
    </source>
</reference>
<comment type="caution">
    <text evidence="3">The sequence shown here is derived from an EMBL/GenBank/DDBJ whole genome shotgun (WGS) entry which is preliminary data.</text>
</comment>
<dbReference type="Proteomes" id="UP001501475">
    <property type="component" value="Unassembled WGS sequence"/>
</dbReference>
<organism evidence="3 4">
    <name type="scientific">Nostocoides vanveenii</name>
    <dbReference type="NCBI Taxonomy" id="330835"/>
    <lineage>
        <taxon>Bacteria</taxon>
        <taxon>Bacillati</taxon>
        <taxon>Actinomycetota</taxon>
        <taxon>Actinomycetes</taxon>
        <taxon>Micrococcales</taxon>
        <taxon>Intrasporangiaceae</taxon>
        <taxon>Nostocoides</taxon>
    </lineage>
</organism>
<evidence type="ECO:0000259" key="2">
    <source>
        <dbReference type="Pfam" id="PF12713"/>
    </source>
</evidence>
<dbReference type="InterPro" id="IPR024266">
    <property type="entry name" value="DUF3806"/>
</dbReference>
<sequence length="180" mass="19338">MGLFRRSGNGDGDTSAGEANAGVSRFHETDDSLVDGDGMGPLRPRDRGLGEQERARIAAGLAALGSAGVDIADLDAIGAAYDATYAAWRDTAKRKRENHDALVEQFAIGLGEHLTRHTDLRWRIVTDVFGTDLAIADQREGDFVVVPGNLVASRWMRGETGWLPGVARHLIRVRGESTAS</sequence>
<proteinExistence type="predicted"/>
<evidence type="ECO:0000313" key="3">
    <source>
        <dbReference type="EMBL" id="GAA1747166.1"/>
    </source>
</evidence>
<name>A0ABN2K2R4_9MICO</name>
<gene>
    <name evidence="3" type="ORF">GCM10009810_04730</name>
</gene>
<protein>
    <recommendedName>
        <fullName evidence="2">DUF3806 domain-containing protein</fullName>
    </recommendedName>
</protein>
<dbReference type="Pfam" id="PF12713">
    <property type="entry name" value="DUF3806"/>
    <property type="match status" value="1"/>
</dbReference>
<feature type="region of interest" description="Disordered" evidence="1">
    <location>
        <begin position="1"/>
        <end position="48"/>
    </location>
</feature>
<dbReference type="EMBL" id="BAAAPN010000014">
    <property type="protein sequence ID" value="GAA1747166.1"/>
    <property type="molecule type" value="Genomic_DNA"/>
</dbReference>
<keyword evidence="4" id="KW-1185">Reference proteome</keyword>
<evidence type="ECO:0000256" key="1">
    <source>
        <dbReference type="SAM" id="MobiDB-lite"/>
    </source>
</evidence>
<evidence type="ECO:0000313" key="4">
    <source>
        <dbReference type="Proteomes" id="UP001501475"/>
    </source>
</evidence>
<dbReference type="RefSeq" id="WP_344061571.1">
    <property type="nucleotide sequence ID" value="NZ_BAAAPN010000014.1"/>
</dbReference>
<feature type="domain" description="DUF3806" evidence="2">
    <location>
        <begin position="97"/>
        <end position="160"/>
    </location>
</feature>
<accession>A0ABN2K2R4</accession>